<gene>
    <name evidence="4" type="ORF">BN7_1136</name>
</gene>
<evidence type="ECO:0000313" key="4">
    <source>
        <dbReference type="EMBL" id="CCH41595.1"/>
    </source>
</evidence>
<evidence type="ECO:0000313" key="5">
    <source>
        <dbReference type="Proteomes" id="UP000009328"/>
    </source>
</evidence>
<keyword evidence="5" id="KW-1185">Reference proteome</keyword>
<comment type="caution">
    <text evidence="4">The sequence shown here is derived from an EMBL/GenBank/DDBJ whole genome shotgun (WGS) entry which is preliminary data.</text>
</comment>
<dbReference type="STRING" id="1206466.K0K9K4"/>
<feature type="region of interest" description="Disordered" evidence="2">
    <location>
        <begin position="27"/>
        <end position="47"/>
    </location>
</feature>
<accession>K0K9K4</accession>
<dbReference type="InterPro" id="IPR013087">
    <property type="entry name" value="Znf_C2H2_type"/>
</dbReference>
<keyword evidence="1" id="KW-0863">Zinc-finger</keyword>
<name>K0K9K4_WICCF</name>
<proteinExistence type="predicted"/>
<feature type="compositionally biased region" description="Polar residues" evidence="2">
    <location>
        <begin position="202"/>
        <end position="221"/>
    </location>
</feature>
<dbReference type="AlphaFoldDB" id="K0K9K4"/>
<feature type="domain" description="C2H2-type" evidence="3">
    <location>
        <begin position="94"/>
        <end position="121"/>
    </location>
</feature>
<dbReference type="InParanoid" id="K0K9K4"/>
<feature type="compositionally biased region" description="Basic and acidic residues" evidence="2">
    <location>
        <begin position="237"/>
        <end position="264"/>
    </location>
</feature>
<dbReference type="EMBL" id="CAIF01000025">
    <property type="protein sequence ID" value="CCH41595.1"/>
    <property type="molecule type" value="Genomic_DNA"/>
</dbReference>
<dbReference type="PROSITE" id="PS00028">
    <property type="entry name" value="ZINC_FINGER_C2H2_1"/>
    <property type="match status" value="1"/>
</dbReference>
<organism evidence="4 5">
    <name type="scientific">Wickerhamomyces ciferrii (strain ATCC 14091 / BCRC 22168 / CBS 111 / JCM 3599 / NBRC 0793 / NRRL Y-1031 F-60-10)</name>
    <name type="common">Yeast</name>
    <name type="synonym">Pichia ciferrii</name>
    <dbReference type="NCBI Taxonomy" id="1206466"/>
    <lineage>
        <taxon>Eukaryota</taxon>
        <taxon>Fungi</taxon>
        <taxon>Dikarya</taxon>
        <taxon>Ascomycota</taxon>
        <taxon>Saccharomycotina</taxon>
        <taxon>Saccharomycetes</taxon>
        <taxon>Phaffomycetales</taxon>
        <taxon>Wickerhamomycetaceae</taxon>
        <taxon>Wickerhamomyces</taxon>
    </lineage>
</organism>
<evidence type="ECO:0000259" key="3">
    <source>
        <dbReference type="PROSITE" id="PS50157"/>
    </source>
</evidence>
<reference evidence="4 5" key="1">
    <citation type="journal article" date="2012" name="Eukaryot. Cell">
        <title>Draft genome sequence of Wickerhamomyces ciferrii NRRL Y-1031 F-60-10.</title>
        <authorList>
            <person name="Schneider J."/>
            <person name="Andrea H."/>
            <person name="Blom J."/>
            <person name="Jaenicke S."/>
            <person name="Ruckert C."/>
            <person name="Schorsch C."/>
            <person name="Szczepanowski R."/>
            <person name="Farwick M."/>
            <person name="Goesmann A."/>
            <person name="Puhler A."/>
            <person name="Schaffer S."/>
            <person name="Tauch A."/>
            <person name="Kohler T."/>
            <person name="Brinkrolf K."/>
        </authorList>
    </citation>
    <scope>NUCLEOTIDE SEQUENCE [LARGE SCALE GENOMIC DNA]</scope>
    <source>
        <strain evidence="5">ATCC 14091 / BCRC 22168 / CBS 111 / JCM 3599 / NBRC 0793 / NRRL Y-1031 F-60-10</strain>
    </source>
</reference>
<dbReference type="PROSITE" id="PS50157">
    <property type="entry name" value="ZINC_FINGER_C2H2_2"/>
    <property type="match status" value="1"/>
</dbReference>
<evidence type="ECO:0000256" key="2">
    <source>
        <dbReference type="SAM" id="MobiDB-lite"/>
    </source>
</evidence>
<dbReference type="GO" id="GO:0008270">
    <property type="term" value="F:zinc ion binding"/>
    <property type="evidence" value="ECO:0007669"/>
    <property type="project" value="UniProtKB-KW"/>
</dbReference>
<feature type="region of interest" description="Disordered" evidence="2">
    <location>
        <begin position="157"/>
        <end position="275"/>
    </location>
</feature>
<feature type="compositionally biased region" description="Low complexity" evidence="2">
    <location>
        <begin position="28"/>
        <end position="45"/>
    </location>
</feature>
<dbReference type="eggNOG" id="ENOG502S997">
    <property type="taxonomic scope" value="Eukaryota"/>
</dbReference>
<keyword evidence="1" id="KW-0862">Zinc</keyword>
<dbReference type="HOGENOM" id="CLU_057545_1_0_1"/>
<protein>
    <recommendedName>
        <fullName evidence="3">C2H2-type domain-containing protein</fullName>
    </recommendedName>
</protein>
<feature type="compositionally biased region" description="Acidic residues" evidence="2">
    <location>
        <begin position="175"/>
        <end position="187"/>
    </location>
</feature>
<sequence>MTSTHNPNNHLSRRASISTAPYQIPQRHNSISHSPLSPPNHSNIHIPQHHNRQLNHGQSTGNNQYLSNSVPTLSREFVVRRISEGESGRLKEELKCEACGKGYKHISSLAKHLWEHTPEWNVTKKLLISKHQQVQLLEAASILVSMNELDEMNEMDPIQEEKESSIKFNPKYTENDEGEDDDDEDDSRFENSPSPYLKNHRYNSISQFPPSESNGNLNSPINKKINGGFLDVPKSTTIRETKKSISEPLEKVDEKEKDGEKEDEKDVDDGVFGMD</sequence>
<keyword evidence="1" id="KW-0479">Metal-binding</keyword>
<dbReference type="Proteomes" id="UP000009328">
    <property type="component" value="Unassembled WGS sequence"/>
</dbReference>
<evidence type="ECO:0000256" key="1">
    <source>
        <dbReference type="PROSITE-ProRule" id="PRU00042"/>
    </source>
</evidence>